<organism evidence="1">
    <name type="scientific">uncultured spirochete</name>
    <dbReference type="NCBI Taxonomy" id="156406"/>
    <lineage>
        <taxon>Bacteria</taxon>
        <taxon>Pseudomonadati</taxon>
        <taxon>Spirochaetota</taxon>
        <taxon>Spirochaetia</taxon>
        <taxon>Spirochaetales</taxon>
        <taxon>environmental samples</taxon>
    </lineage>
</organism>
<dbReference type="Gene3D" id="2.60.120.1140">
    <property type="entry name" value="Protein of unknown function DUF192"/>
    <property type="match status" value="1"/>
</dbReference>
<dbReference type="InterPro" id="IPR038695">
    <property type="entry name" value="Saro_0823-like_sf"/>
</dbReference>
<dbReference type="PANTHER" id="PTHR37953">
    <property type="entry name" value="UPF0127 PROTEIN MJ1496"/>
    <property type="match status" value="1"/>
</dbReference>
<reference evidence="1" key="1">
    <citation type="submission" date="2017-02" db="EMBL/GenBank/DDBJ databases">
        <authorList>
            <person name="Regsiter A."/>
            <person name="William W."/>
        </authorList>
    </citation>
    <scope>NUCLEOTIDE SEQUENCE</scope>
    <source>
        <strain evidence="1">BdmA 4</strain>
    </source>
</reference>
<dbReference type="PANTHER" id="PTHR37953:SF1">
    <property type="entry name" value="UPF0127 PROTEIN MJ1496"/>
    <property type="match status" value="1"/>
</dbReference>
<dbReference type="EMBL" id="FWDO01000004">
    <property type="protein sequence ID" value="SLM17751.1"/>
    <property type="molecule type" value="Genomic_DNA"/>
</dbReference>
<dbReference type="PROSITE" id="PS51257">
    <property type="entry name" value="PROKAR_LIPOPROTEIN"/>
    <property type="match status" value="1"/>
</dbReference>
<evidence type="ECO:0008006" key="2">
    <source>
        <dbReference type="Google" id="ProtNLM"/>
    </source>
</evidence>
<accession>A0A3P3XN90</accession>
<evidence type="ECO:0000313" key="1">
    <source>
        <dbReference type="EMBL" id="SLM17751.1"/>
    </source>
</evidence>
<name>A0A3P3XN90_9SPIR</name>
<dbReference type="InterPro" id="IPR003795">
    <property type="entry name" value="DUF192"/>
</dbReference>
<dbReference type="AlphaFoldDB" id="A0A3P3XN90"/>
<proteinExistence type="predicted"/>
<protein>
    <recommendedName>
        <fullName evidence="2">DUF192 domain-containing protein</fullName>
    </recommendedName>
</protein>
<sequence length="160" mass="17919">MRKRYVSILQAIITSLLFLVFFAACGQKGTVQGIDTPNPKLKTVDLAIGTATVKAEVALTEIERNRGLMYRTTLREGEGMLFAFDRDQQVSFWMKNTKLPLSLAYILSDGTIVQILDLVPFSEEPRPSTRSIRYALEVPQGWFGRTGIKVGDKVQIPPLK</sequence>
<dbReference type="Pfam" id="PF02643">
    <property type="entry name" value="DUF192"/>
    <property type="match status" value="1"/>
</dbReference>
<gene>
    <name evidence="1" type="ORF">SPIRO4BDMA_40320</name>
</gene>